<feature type="transmembrane region" description="Helical" evidence="1">
    <location>
        <begin position="54"/>
        <end position="81"/>
    </location>
</feature>
<keyword evidence="1" id="KW-0472">Membrane</keyword>
<evidence type="ECO:0000256" key="1">
    <source>
        <dbReference type="SAM" id="Phobius"/>
    </source>
</evidence>
<dbReference type="EMBL" id="JBHSSK010000004">
    <property type="protein sequence ID" value="MFC6206105.1"/>
    <property type="molecule type" value="Genomic_DNA"/>
</dbReference>
<proteinExistence type="predicted"/>
<gene>
    <name evidence="2" type="ORF">ACFP1G_01170</name>
</gene>
<evidence type="ECO:0000313" key="2">
    <source>
        <dbReference type="EMBL" id="MFC6206105.1"/>
    </source>
</evidence>
<keyword evidence="1" id="KW-0812">Transmembrane</keyword>
<dbReference type="InterPro" id="IPR003425">
    <property type="entry name" value="CCB3/YggT"/>
</dbReference>
<keyword evidence="1" id="KW-1133">Transmembrane helix</keyword>
<dbReference type="Pfam" id="PF02325">
    <property type="entry name" value="CCB3_YggT"/>
    <property type="match status" value="1"/>
</dbReference>
<sequence length="94" mass="10560">MLTLVLYLFKALNWVVSAYILLIVIYALLSWLPGGYQSRIGQIIVRLVEPFLKYFNFVALGPIGFGPVVAIIVLSLVQYGIQAIEMVVLRVLFT</sequence>
<name>A0ABW1SNP4_9LACO</name>
<accession>A0ABW1SNP4</accession>
<dbReference type="RefSeq" id="WP_125693739.1">
    <property type="nucleotide sequence ID" value="NZ_JBHSSK010000004.1"/>
</dbReference>
<feature type="transmembrane region" description="Helical" evidence="1">
    <location>
        <begin position="12"/>
        <end position="33"/>
    </location>
</feature>
<comment type="caution">
    <text evidence="2">The sequence shown here is derived from an EMBL/GenBank/DDBJ whole genome shotgun (WGS) entry which is preliminary data.</text>
</comment>
<protein>
    <submittedName>
        <fullName evidence="2">YggT family protein</fullName>
    </submittedName>
</protein>
<organism evidence="2 3">
    <name type="scientific">Levilactobacillus tongjiangensis</name>
    <dbReference type="NCBI Taxonomy" id="2486023"/>
    <lineage>
        <taxon>Bacteria</taxon>
        <taxon>Bacillati</taxon>
        <taxon>Bacillota</taxon>
        <taxon>Bacilli</taxon>
        <taxon>Lactobacillales</taxon>
        <taxon>Lactobacillaceae</taxon>
        <taxon>Levilactobacillus</taxon>
    </lineage>
</organism>
<reference evidence="3" key="1">
    <citation type="journal article" date="2019" name="Int. J. Syst. Evol. Microbiol.">
        <title>The Global Catalogue of Microorganisms (GCM) 10K type strain sequencing project: providing services to taxonomists for standard genome sequencing and annotation.</title>
        <authorList>
            <consortium name="The Broad Institute Genomics Platform"/>
            <consortium name="The Broad Institute Genome Sequencing Center for Infectious Disease"/>
            <person name="Wu L."/>
            <person name="Ma J."/>
        </authorList>
    </citation>
    <scope>NUCLEOTIDE SEQUENCE [LARGE SCALE GENOMIC DNA]</scope>
    <source>
        <strain evidence="3">CCM 8905</strain>
    </source>
</reference>
<dbReference type="Proteomes" id="UP001596254">
    <property type="component" value="Unassembled WGS sequence"/>
</dbReference>
<evidence type="ECO:0000313" key="3">
    <source>
        <dbReference type="Proteomes" id="UP001596254"/>
    </source>
</evidence>
<keyword evidence="3" id="KW-1185">Reference proteome</keyword>